<accession>A0A5M8QAX0</accession>
<protein>
    <submittedName>
        <fullName evidence="2">Uncharacterized protein</fullName>
    </submittedName>
</protein>
<keyword evidence="3" id="KW-1185">Reference proteome</keyword>
<proteinExistence type="predicted"/>
<feature type="transmembrane region" description="Helical" evidence="1">
    <location>
        <begin position="115"/>
        <end position="135"/>
    </location>
</feature>
<dbReference type="RefSeq" id="WP_128188694.1">
    <property type="nucleotide sequence ID" value="NZ_JBFBFL010000010.1"/>
</dbReference>
<reference evidence="2 3" key="1">
    <citation type="submission" date="2019-08" db="EMBL/GenBank/DDBJ databases">
        <title>Agrococcus lahaulensis sp. nov., isolated from a cold desert of the Indian Himalayas.</title>
        <authorList>
            <person name="Qu J.H."/>
        </authorList>
    </citation>
    <scope>NUCLEOTIDE SEQUENCE [LARGE SCALE GENOMIC DNA]</scope>
    <source>
        <strain evidence="2 3">NS18</strain>
    </source>
</reference>
<sequence length="173" mass="16286">MRICGAVAALGAALIALAVGAAAPVWIAVLVLAAGAAQLAVAVLALRGSPLPGPAILAPFAAPTAVWLAALVAAPAAASSLPLGPMLAETGLALGAAALLALGRRTSAEPRALPALLAVAASAAVVATVATAALAGTNAGAFAQPHGEHGAAVDAPADEPALEGPVLVEHSGH</sequence>
<evidence type="ECO:0000313" key="3">
    <source>
        <dbReference type="Proteomes" id="UP000323221"/>
    </source>
</evidence>
<name>A0A5M8QAX0_9MICO</name>
<keyword evidence="1" id="KW-0812">Transmembrane</keyword>
<comment type="caution">
    <text evidence="2">The sequence shown here is derived from an EMBL/GenBank/DDBJ whole genome shotgun (WGS) entry which is preliminary data.</text>
</comment>
<feature type="transmembrane region" description="Helical" evidence="1">
    <location>
        <begin position="28"/>
        <end position="46"/>
    </location>
</feature>
<dbReference type="AlphaFoldDB" id="A0A5M8QAX0"/>
<evidence type="ECO:0000256" key="1">
    <source>
        <dbReference type="SAM" id="Phobius"/>
    </source>
</evidence>
<dbReference type="EMBL" id="VOIR01000014">
    <property type="protein sequence ID" value="KAA6433099.1"/>
    <property type="molecule type" value="Genomic_DNA"/>
</dbReference>
<organism evidence="2 3">
    <name type="scientific">Agrococcus sediminis</name>
    <dbReference type="NCBI Taxonomy" id="2599924"/>
    <lineage>
        <taxon>Bacteria</taxon>
        <taxon>Bacillati</taxon>
        <taxon>Actinomycetota</taxon>
        <taxon>Actinomycetes</taxon>
        <taxon>Micrococcales</taxon>
        <taxon>Microbacteriaceae</taxon>
        <taxon>Agrococcus</taxon>
    </lineage>
</organism>
<gene>
    <name evidence="2" type="ORF">FQ330_09145</name>
</gene>
<feature type="transmembrane region" description="Helical" evidence="1">
    <location>
        <begin position="83"/>
        <end position="103"/>
    </location>
</feature>
<evidence type="ECO:0000313" key="2">
    <source>
        <dbReference type="EMBL" id="KAA6433099.1"/>
    </source>
</evidence>
<feature type="transmembrane region" description="Helical" evidence="1">
    <location>
        <begin position="55"/>
        <end position="77"/>
    </location>
</feature>
<keyword evidence="1" id="KW-0472">Membrane</keyword>
<dbReference type="Proteomes" id="UP000323221">
    <property type="component" value="Unassembled WGS sequence"/>
</dbReference>
<keyword evidence="1" id="KW-1133">Transmembrane helix</keyword>